<gene>
    <name evidence="3" type="ORF">RGF97_31090</name>
</gene>
<dbReference type="EMBL" id="CP133762">
    <property type="protein sequence ID" value="WMX48355.1"/>
    <property type="molecule type" value="Genomic_DNA"/>
</dbReference>
<dbReference type="Proteomes" id="UP001250858">
    <property type="component" value="Chromosome"/>
</dbReference>
<accession>A0ABY9S1Q0</accession>
<evidence type="ECO:0000259" key="2">
    <source>
        <dbReference type="Pfam" id="PF02397"/>
    </source>
</evidence>
<dbReference type="PANTHER" id="PTHR30576">
    <property type="entry name" value="COLANIC BIOSYNTHESIS UDP-GLUCOSE LIPID CARRIER TRANSFERASE"/>
    <property type="match status" value="1"/>
</dbReference>
<dbReference type="Pfam" id="PF02397">
    <property type="entry name" value="Bac_transf"/>
    <property type="match status" value="1"/>
</dbReference>
<feature type="domain" description="Bacterial sugar transferase" evidence="2">
    <location>
        <begin position="31"/>
        <end position="218"/>
    </location>
</feature>
<dbReference type="PANTHER" id="PTHR30576:SF10">
    <property type="entry name" value="SLL5057 PROTEIN"/>
    <property type="match status" value="1"/>
</dbReference>
<sequence length="224" mass="24769">MRTAAASTDTTVPPRIDGGLLAASRGQLLAKRALDVTIALSALVVLSPVLLAAACSIKLTSAGPVLYPQERIGRDGRPFRMFKLRSMRLDAERERSSYLHLNEATGPLFKIRNDPRITPVGRVLRSWSIDELPQLLNVLHGEMSLVGPRPPLPEECEHYGPRERLRLLVKPGITCVWQISGRSDVPFAEQVRMDLDYITGWSLGSDLRILLRTVPAVLGRQGAY</sequence>
<evidence type="ECO:0000313" key="3">
    <source>
        <dbReference type="EMBL" id="WMX48355.1"/>
    </source>
</evidence>
<dbReference type="RefSeq" id="WP_309549863.1">
    <property type="nucleotide sequence ID" value="NZ_CP133762.1"/>
</dbReference>
<name>A0ABY9S1Q0_9ACTN</name>
<proteinExistence type="inferred from homology"/>
<keyword evidence="3" id="KW-0808">Transferase</keyword>
<protein>
    <submittedName>
        <fullName evidence="3">Sugar transferase</fullName>
    </submittedName>
</protein>
<reference evidence="3 4" key="1">
    <citation type="submission" date="2023-09" db="EMBL/GenBank/DDBJ databases">
        <title>Complete genome of Streptomyces roseicoloratus T14.</title>
        <authorList>
            <person name="Bashizi T."/>
            <person name="Kim M.-J."/>
            <person name="Lee G."/>
            <person name="Tagele S.B."/>
            <person name="Shin J.-H."/>
        </authorList>
    </citation>
    <scope>NUCLEOTIDE SEQUENCE [LARGE SCALE GENOMIC DNA]</scope>
    <source>
        <strain evidence="3 4">T14</strain>
    </source>
</reference>
<dbReference type="GO" id="GO:0016740">
    <property type="term" value="F:transferase activity"/>
    <property type="evidence" value="ECO:0007669"/>
    <property type="project" value="UniProtKB-KW"/>
</dbReference>
<comment type="similarity">
    <text evidence="1">Belongs to the bacterial sugar transferase family.</text>
</comment>
<evidence type="ECO:0000256" key="1">
    <source>
        <dbReference type="ARBA" id="ARBA00006464"/>
    </source>
</evidence>
<organism evidence="3 4">
    <name type="scientific">Streptomyces roseicoloratus</name>
    <dbReference type="NCBI Taxonomy" id="2508722"/>
    <lineage>
        <taxon>Bacteria</taxon>
        <taxon>Bacillati</taxon>
        <taxon>Actinomycetota</taxon>
        <taxon>Actinomycetes</taxon>
        <taxon>Kitasatosporales</taxon>
        <taxon>Streptomycetaceae</taxon>
        <taxon>Streptomyces</taxon>
    </lineage>
</organism>
<dbReference type="InterPro" id="IPR003362">
    <property type="entry name" value="Bact_transf"/>
</dbReference>
<keyword evidence="4" id="KW-1185">Reference proteome</keyword>
<evidence type="ECO:0000313" key="4">
    <source>
        <dbReference type="Proteomes" id="UP001250858"/>
    </source>
</evidence>